<keyword evidence="11 13" id="KW-0443">Lipid metabolism</keyword>
<dbReference type="NCBIfam" id="TIGR00682">
    <property type="entry name" value="lpxK"/>
    <property type="match status" value="1"/>
</dbReference>
<dbReference type="GO" id="GO:0005524">
    <property type="term" value="F:ATP binding"/>
    <property type="evidence" value="ECO:0007669"/>
    <property type="project" value="UniProtKB-UniRule"/>
</dbReference>
<dbReference type="GO" id="GO:0009244">
    <property type="term" value="P:lipopolysaccharide core region biosynthetic process"/>
    <property type="evidence" value="ECO:0007669"/>
    <property type="project" value="TreeGrafter"/>
</dbReference>
<dbReference type="EMBL" id="BMHH01000001">
    <property type="protein sequence ID" value="GGA78188.1"/>
    <property type="molecule type" value="Genomic_DNA"/>
</dbReference>
<gene>
    <name evidence="13 14" type="primary">lpxK</name>
    <name evidence="14" type="ORF">GCM10011491_01690</name>
</gene>
<keyword evidence="15" id="KW-1185">Reference proteome</keyword>
<evidence type="ECO:0000256" key="4">
    <source>
        <dbReference type="ARBA" id="ARBA00016436"/>
    </source>
</evidence>
<evidence type="ECO:0000256" key="8">
    <source>
        <dbReference type="ARBA" id="ARBA00022741"/>
    </source>
</evidence>
<name>A0A916S0M2_9HYPH</name>
<dbReference type="PANTHER" id="PTHR42724">
    <property type="entry name" value="TETRAACYLDISACCHARIDE 4'-KINASE"/>
    <property type="match status" value="1"/>
</dbReference>
<dbReference type="HAMAP" id="MF_00409">
    <property type="entry name" value="LpxK"/>
    <property type="match status" value="1"/>
</dbReference>
<evidence type="ECO:0000256" key="5">
    <source>
        <dbReference type="ARBA" id="ARBA00022516"/>
    </source>
</evidence>
<dbReference type="RefSeq" id="WP_188820515.1">
    <property type="nucleotide sequence ID" value="NZ_BMHH01000001.1"/>
</dbReference>
<keyword evidence="7 13" id="KW-0808">Transferase</keyword>
<comment type="caution">
    <text evidence="14">The sequence shown here is derived from an EMBL/GenBank/DDBJ whole genome shotgun (WGS) entry which is preliminary data.</text>
</comment>
<evidence type="ECO:0000256" key="13">
    <source>
        <dbReference type="HAMAP-Rule" id="MF_00409"/>
    </source>
</evidence>
<dbReference type="GO" id="GO:0009029">
    <property type="term" value="F:lipid-A 4'-kinase activity"/>
    <property type="evidence" value="ECO:0007669"/>
    <property type="project" value="UniProtKB-UniRule"/>
</dbReference>
<evidence type="ECO:0000256" key="2">
    <source>
        <dbReference type="ARBA" id="ARBA00004870"/>
    </source>
</evidence>
<evidence type="ECO:0000256" key="1">
    <source>
        <dbReference type="ARBA" id="ARBA00002274"/>
    </source>
</evidence>
<feature type="binding site" evidence="13">
    <location>
        <begin position="53"/>
        <end position="60"/>
    </location>
    <ligand>
        <name>ATP</name>
        <dbReference type="ChEBI" id="CHEBI:30616"/>
    </ligand>
</feature>
<dbReference type="GO" id="GO:0009245">
    <property type="term" value="P:lipid A biosynthetic process"/>
    <property type="evidence" value="ECO:0007669"/>
    <property type="project" value="UniProtKB-UniRule"/>
</dbReference>
<reference evidence="14" key="1">
    <citation type="journal article" date="2014" name="Int. J. Syst. Evol. Microbiol.">
        <title>Complete genome sequence of Corynebacterium casei LMG S-19264T (=DSM 44701T), isolated from a smear-ripened cheese.</title>
        <authorList>
            <consortium name="US DOE Joint Genome Institute (JGI-PGF)"/>
            <person name="Walter F."/>
            <person name="Albersmeier A."/>
            <person name="Kalinowski J."/>
            <person name="Ruckert C."/>
        </authorList>
    </citation>
    <scope>NUCLEOTIDE SEQUENCE</scope>
    <source>
        <strain evidence="14">CGMCC 1.15082</strain>
    </source>
</reference>
<keyword evidence="5 13" id="KW-0444">Lipid biosynthesis</keyword>
<comment type="catalytic activity">
    <reaction evidence="13">
        <text>a lipid A disaccharide + ATP = a lipid IVA + ADP + H(+)</text>
        <dbReference type="Rhea" id="RHEA:67840"/>
        <dbReference type="ChEBI" id="CHEBI:15378"/>
        <dbReference type="ChEBI" id="CHEBI:30616"/>
        <dbReference type="ChEBI" id="CHEBI:176343"/>
        <dbReference type="ChEBI" id="CHEBI:176425"/>
        <dbReference type="ChEBI" id="CHEBI:456216"/>
        <dbReference type="EC" id="2.7.1.130"/>
    </reaction>
</comment>
<organism evidence="14 15">
    <name type="scientific">Brucella endophytica</name>
    <dbReference type="NCBI Taxonomy" id="1963359"/>
    <lineage>
        <taxon>Bacteria</taxon>
        <taxon>Pseudomonadati</taxon>
        <taxon>Pseudomonadota</taxon>
        <taxon>Alphaproteobacteria</taxon>
        <taxon>Hyphomicrobiales</taxon>
        <taxon>Brucellaceae</taxon>
        <taxon>Brucella/Ochrobactrum group</taxon>
        <taxon>Brucella</taxon>
    </lineage>
</organism>
<evidence type="ECO:0000256" key="9">
    <source>
        <dbReference type="ARBA" id="ARBA00022777"/>
    </source>
</evidence>
<comment type="function">
    <text evidence="1 13">Transfers the gamma-phosphate of ATP to the 4'-position of a tetraacyldisaccharide 1-phosphate intermediate (termed DS-1-P) to form tetraacyldisaccharide 1,4'-bis-phosphate (lipid IVA).</text>
</comment>
<evidence type="ECO:0000256" key="11">
    <source>
        <dbReference type="ARBA" id="ARBA00023098"/>
    </source>
</evidence>
<keyword evidence="6 13" id="KW-0441">Lipid A biosynthesis</keyword>
<dbReference type="InterPro" id="IPR027417">
    <property type="entry name" value="P-loop_NTPase"/>
</dbReference>
<dbReference type="GO" id="GO:0005886">
    <property type="term" value="C:plasma membrane"/>
    <property type="evidence" value="ECO:0007669"/>
    <property type="project" value="TreeGrafter"/>
</dbReference>
<dbReference type="SUPFAM" id="SSF52540">
    <property type="entry name" value="P-loop containing nucleoside triphosphate hydrolases"/>
    <property type="match status" value="1"/>
</dbReference>
<reference evidence="14" key="2">
    <citation type="submission" date="2020-09" db="EMBL/GenBank/DDBJ databases">
        <authorList>
            <person name="Sun Q."/>
            <person name="Zhou Y."/>
        </authorList>
    </citation>
    <scope>NUCLEOTIDE SEQUENCE</scope>
    <source>
        <strain evidence="14">CGMCC 1.15082</strain>
    </source>
</reference>
<comment type="pathway">
    <text evidence="2 13">Glycolipid biosynthesis; lipid IV(A) biosynthesis; lipid IV(A) from (3R)-3-hydroxytetradecanoyl-[acyl-carrier-protein] and UDP-N-acetyl-alpha-D-glucosamine: step 6/6.</text>
</comment>
<dbReference type="Proteomes" id="UP000646478">
    <property type="component" value="Unassembled WGS sequence"/>
</dbReference>
<dbReference type="InterPro" id="IPR003758">
    <property type="entry name" value="LpxK"/>
</dbReference>
<keyword evidence="10 13" id="KW-0067">ATP-binding</keyword>
<sequence length="352" mass="36752">MTTAPSFWWQKPGWQAFALSPLAALYGAVAGRRLMGANPPQVPAPVLCIGNFTVGGAGKTPTAIAFARTAKAMGLTPGIVSRGFGGTYFGVHRVDPSSDSAAHVGDEPLLLARHGPVMVSVDRAAAAQALIAEGCDFLIMDDGFQSARLHADYALIVIDATRGIGNGYVLPAGPLRAPLGDQMAKADALLTIGAGDSAARLTAAFPKPVYTARLAPGSARAISGKRFLAFGGIGNPEKFFASVREMGGMTALTRDFPDHHPYEPDEITELLQTATEADLGLITTAKDHARLATSPTVPRDFLARLTVLDVELAFDQPDAAGEIIASVLETYRGRRAPPSALPGISPTRGEIG</sequence>
<evidence type="ECO:0000313" key="15">
    <source>
        <dbReference type="Proteomes" id="UP000646478"/>
    </source>
</evidence>
<evidence type="ECO:0000256" key="10">
    <source>
        <dbReference type="ARBA" id="ARBA00022840"/>
    </source>
</evidence>
<keyword evidence="8 13" id="KW-0547">Nucleotide-binding</keyword>
<protein>
    <recommendedName>
        <fullName evidence="4 13">Tetraacyldisaccharide 4'-kinase</fullName>
        <ecNumber evidence="3 13">2.7.1.130</ecNumber>
    </recommendedName>
    <alternativeName>
        <fullName evidence="12 13">Lipid A 4'-kinase</fullName>
    </alternativeName>
</protein>
<evidence type="ECO:0000256" key="6">
    <source>
        <dbReference type="ARBA" id="ARBA00022556"/>
    </source>
</evidence>
<keyword evidence="9 13" id="KW-0418">Kinase</keyword>
<evidence type="ECO:0000256" key="7">
    <source>
        <dbReference type="ARBA" id="ARBA00022679"/>
    </source>
</evidence>
<comment type="similarity">
    <text evidence="13">Belongs to the LpxK family.</text>
</comment>
<evidence type="ECO:0000256" key="12">
    <source>
        <dbReference type="ARBA" id="ARBA00029757"/>
    </source>
</evidence>
<accession>A0A916S0M2</accession>
<dbReference type="PANTHER" id="PTHR42724:SF1">
    <property type="entry name" value="TETRAACYLDISACCHARIDE 4'-KINASE, MITOCHONDRIAL-RELATED"/>
    <property type="match status" value="1"/>
</dbReference>
<evidence type="ECO:0000256" key="3">
    <source>
        <dbReference type="ARBA" id="ARBA00012071"/>
    </source>
</evidence>
<dbReference type="AlphaFoldDB" id="A0A916S0M2"/>
<dbReference type="Pfam" id="PF02606">
    <property type="entry name" value="LpxK"/>
    <property type="match status" value="1"/>
</dbReference>
<proteinExistence type="inferred from homology"/>
<dbReference type="EC" id="2.7.1.130" evidence="3 13"/>
<evidence type="ECO:0000313" key="14">
    <source>
        <dbReference type="EMBL" id="GGA78188.1"/>
    </source>
</evidence>